<dbReference type="SMART" id="SM01080">
    <property type="entry name" value="CHASE2"/>
    <property type="match status" value="1"/>
</dbReference>
<keyword evidence="1" id="KW-0812">Transmembrane</keyword>
<dbReference type="InterPro" id="IPR007890">
    <property type="entry name" value="CHASE2"/>
</dbReference>
<dbReference type="Pfam" id="PF00563">
    <property type="entry name" value="EAL"/>
    <property type="match status" value="1"/>
</dbReference>
<keyword evidence="4" id="KW-1185">Reference proteome</keyword>
<evidence type="ECO:0000259" key="2">
    <source>
        <dbReference type="PROSITE" id="PS50883"/>
    </source>
</evidence>
<proteinExistence type="predicted"/>
<keyword evidence="1" id="KW-1133">Transmembrane helix</keyword>
<dbReference type="PANTHER" id="PTHR33121:SF71">
    <property type="entry name" value="OXYGEN SENSOR PROTEIN DOSP"/>
    <property type="match status" value="1"/>
</dbReference>
<evidence type="ECO:0000313" key="3">
    <source>
        <dbReference type="EMBL" id="MEL1249157.1"/>
    </source>
</evidence>
<dbReference type="RefSeq" id="WP_341671698.1">
    <property type="nucleotide sequence ID" value="NZ_JBBYHV010000001.1"/>
</dbReference>
<protein>
    <submittedName>
        <fullName evidence="3">EAL domain-containing protein</fullName>
    </submittedName>
</protein>
<gene>
    <name evidence="3" type="ORF">AAEO60_00575</name>
</gene>
<dbReference type="Gene3D" id="3.30.70.270">
    <property type="match status" value="1"/>
</dbReference>
<dbReference type="EMBL" id="JBBYHV010000001">
    <property type="protein sequence ID" value="MEL1249157.1"/>
    <property type="molecule type" value="Genomic_DNA"/>
</dbReference>
<dbReference type="InterPro" id="IPR035919">
    <property type="entry name" value="EAL_sf"/>
</dbReference>
<dbReference type="PANTHER" id="PTHR33121">
    <property type="entry name" value="CYCLIC DI-GMP PHOSPHODIESTERASE PDEF"/>
    <property type="match status" value="1"/>
</dbReference>
<feature type="transmembrane region" description="Helical" evidence="1">
    <location>
        <begin position="21"/>
        <end position="40"/>
    </location>
</feature>
<dbReference type="InterPro" id="IPR043128">
    <property type="entry name" value="Rev_trsase/Diguanyl_cyclase"/>
</dbReference>
<organism evidence="3 4">
    <name type="scientific">Aurantiacibacter gilvus</name>
    <dbReference type="NCBI Taxonomy" id="3139141"/>
    <lineage>
        <taxon>Bacteria</taxon>
        <taxon>Pseudomonadati</taxon>
        <taxon>Pseudomonadota</taxon>
        <taxon>Alphaproteobacteria</taxon>
        <taxon>Sphingomonadales</taxon>
        <taxon>Erythrobacteraceae</taxon>
        <taxon>Aurantiacibacter</taxon>
    </lineage>
</organism>
<dbReference type="PROSITE" id="PS50883">
    <property type="entry name" value="EAL"/>
    <property type="match status" value="1"/>
</dbReference>
<evidence type="ECO:0000256" key="1">
    <source>
        <dbReference type="SAM" id="Phobius"/>
    </source>
</evidence>
<feature type="transmembrane region" description="Helical" evidence="1">
    <location>
        <begin position="274"/>
        <end position="294"/>
    </location>
</feature>
<dbReference type="SUPFAM" id="SSF141868">
    <property type="entry name" value="EAL domain-like"/>
    <property type="match status" value="1"/>
</dbReference>
<reference evidence="3 4" key="1">
    <citation type="submission" date="2024-04" db="EMBL/GenBank/DDBJ databases">
        <title>Aurantiacibacter sp. DGU6 16S ribosomal RNA gene Genome sequencing and assembly.</title>
        <authorList>
            <person name="Park S."/>
        </authorList>
    </citation>
    <scope>NUCLEOTIDE SEQUENCE [LARGE SCALE GENOMIC DNA]</scope>
    <source>
        <strain evidence="3 4">DGU6</strain>
    </source>
</reference>
<keyword evidence="1" id="KW-0472">Membrane</keyword>
<name>A0ABU9IBK5_9SPHN</name>
<dbReference type="SMART" id="SM00052">
    <property type="entry name" value="EAL"/>
    <property type="match status" value="1"/>
</dbReference>
<sequence length="772" mass="83787">MVEQASKSRNRAGRLERVRHVAWAGGIALVLLILTIFQPIDQLGWTVQSRIASESASGDIVFVGSDADLSDPEQPRGRQQLAHLLERLDEAGAAAVYVGYVFDRPSNPATDSELNAALRNFSGEAYLVRDLETNLNGQLELTDNVPTIGDGVTQVASRGWANYFGYIWEMPYRVEHGGEDLPNLPTQIAGIEHDGSENFPINYAFELESIPTYRFSDLAQGKESFTALHGKTVVIGTSAREAVQGRNIPGHIAVPPAMVSIYAAETLKAGHTRYFGGLLALILAVGALLLAAVIRPQGPRYAAYAAIIAAIPMALIASAHMGARVSVADAAVMLTIFGYYRMRTSWKQKLRLVDAETGLPTFAALETDNEVAELVPAVIVAKIHRFEEVRRTLPAELHADYTLAITARLRAATQDATIYLGQGHLIAWTMPEKDPALLREHLEGLRALFSSPLIVGNEQVDVGITFGIDISPSPAVARRLAAAVAVAEKTTETFEPIAIADTASQEDLIWNISLQARIDAALANGEIYLAYQPKIMVQTGEIVGAEALVRWNDPVKGHIPPDYFIRQCETAGRMSQLTRFVLEEACEAGNAFKAAGLNLPIAVNISATLLHERSIVQMVSEVLARSGFEPHHLTLEITETYRISNLDLAAEILGELKALGAKISMDDFGVGAASLEALLRLPFCELKIDRLFIAPMTHDPKALGIVRSVLQMGKELRIIVVAEGVEDAGTLTLLRDSGCQVAQGFAISKPVTYDKILQFHASSEIQTLKNMV</sequence>
<comment type="caution">
    <text evidence="3">The sequence shown here is derived from an EMBL/GenBank/DDBJ whole genome shotgun (WGS) entry which is preliminary data.</text>
</comment>
<dbReference type="CDD" id="cd01948">
    <property type="entry name" value="EAL"/>
    <property type="match status" value="1"/>
</dbReference>
<evidence type="ECO:0000313" key="4">
    <source>
        <dbReference type="Proteomes" id="UP001497045"/>
    </source>
</evidence>
<dbReference type="Pfam" id="PF05226">
    <property type="entry name" value="CHASE2"/>
    <property type="match status" value="1"/>
</dbReference>
<accession>A0ABU9IBK5</accession>
<feature type="domain" description="EAL" evidence="2">
    <location>
        <begin position="511"/>
        <end position="764"/>
    </location>
</feature>
<dbReference type="Proteomes" id="UP001497045">
    <property type="component" value="Unassembled WGS sequence"/>
</dbReference>
<dbReference type="Gene3D" id="3.20.20.450">
    <property type="entry name" value="EAL domain"/>
    <property type="match status" value="1"/>
</dbReference>
<dbReference type="InterPro" id="IPR050706">
    <property type="entry name" value="Cyclic-di-GMP_PDE-like"/>
</dbReference>
<dbReference type="InterPro" id="IPR001633">
    <property type="entry name" value="EAL_dom"/>
</dbReference>
<feature type="transmembrane region" description="Helical" evidence="1">
    <location>
        <begin position="301"/>
        <end position="319"/>
    </location>
</feature>